<dbReference type="Pfam" id="PF05685">
    <property type="entry name" value="Uma2"/>
    <property type="match status" value="1"/>
</dbReference>
<dbReference type="Gene3D" id="3.90.1570.10">
    <property type="entry name" value="tt1808, chain A"/>
    <property type="match status" value="1"/>
</dbReference>
<evidence type="ECO:0000259" key="1">
    <source>
        <dbReference type="Pfam" id="PF05685"/>
    </source>
</evidence>
<dbReference type="AlphaFoldDB" id="A0A511H941"/>
<feature type="domain" description="Putative restriction endonuclease" evidence="1">
    <location>
        <begin position="50"/>
        <end position="206"/>
    </location>
</feature>
<dbReference type="InterPro" id="IPR008538">
    <property type="entry name" value="Uma2"/>
</dbReference>
<evidence type="ECO:0000313" key="3">
    <source>
        <dbReference type="Proteomes" id="UP000321224"/>
    </source>
</evidence>
<dbReference type="PANTHER" id="PTHR34107">
    <property type="entry name" value="SLL0198 PROTEIN-RELATED"/>
    <property type="match status" value="1"/>
</dbReference>
<keyword evidence="2" id="KW-0238">DNA-binding</keyword>
<organism evidence="2 3">
    <name type="scientific">Myxococcus virescens</name>
    <dbReference type="NCBI Taxonomy" id="83456"/>
    <lineage>
        <taxon>Bacteria</taxon>
        <taxon>Pseudomonadati</taxon>
        <taxon>Myxococcota</taxon>
        <taxon>Myxococcia</taxon>
        <taxon>Myxococcales</taxon>
        <taxon>Cystobacterineae</taxon>
        <taxon>Myxococcaceae</taxon>
        <taxon>Myxococcus</taxon>
    </lineage>
</organism>
<proteinExistence type="predicted"/>
<protein>
    <submittedName>
        <fullName evidence="2">DNA-binding protein</fullName>
    </submittedName>
</protein>
<dbReference type="EMBL" id="BJVY01000007">
    <property type="protein sequence ID" value="GEL70057.1"/>
    <property type="molecule type" value="Genomic_DNA"/>
</dbReference>
<gene>
    <name evidence="2" type="ORF">MVI01_18410</name>
</gene>
<reference evidence="2 3" key="1">
    <citation type="submission" date="2019-07" db="EMBL/GenBank/DDBJ databases">
        <title>Whole genome shotgun sequence of Myxococcus virescens NBRC 100334.</title>
        <authorList>
            <person name="Hosoyama A."/>
            <person name="Uohara A."/>
            <person name="Ohji S."/>
            <person name="Ichikawa N."/>
        </authorList>
    </citation>
    <scope>NUCLEOTIDE SEQUENCE [LARGE SCALE GENOMIC DNA]</scope>
    <source>
        <strain evidence="2 3">NBRC 100334</strain>
    </source>
</reference>
<sequence>MGFHSGEAGAMIQELSAITVREERDTGMGHETKRPATYEDLVALPEHQVGQIIDGELIAQPRPASRHARATSRLGGELYGPFERGRGGPGGWYFLDEPELHFGADVLVPDLAGWRRDRMPEVPDTPFFTQPPDWVCEVLSPSTASLDRSRKKRIYAREGVGHVWLVDPQARTLEVFRLSGGQWLEQGTWSDDERVRAEPFEAVELELGVLWLPEAKAK</sequence>
<dbReference type="InterPro" id="IPR012296">
    <property type="entry name" value="Nuclease_put_TT1808"/>
</dbReference>
<comment type="caution">
    <text evidence="2">The sequence shown here is derived from an EMBL/GenBank/DDBJ whole genome shotgun (WGS) entry which is preliminary data.</text>
</comment>
<dbReference type="Proteomes" id="UP000321224">
    <property type="component" value="Unassembled WGS sequence"/>
</dbReference>
<dbReference type="SUPFAM" id="SSF52980">
    <property type="entry name" value="Restriction endonuclease-like"/>
    <property type="match status" value="1"/>
</dbReference>
<dbReference type="PANTHER" id="PTHR34107:SF4">
    <property type="entry name" value="SLL1222 PROTEIN"/>
    <property type="match status" value="1"/>
</dbReference>
<dbReference type="GO" id="GO:0003677">
    <property type="term" value="F:DNA binding"/>
    <property type="evidence" value="ECO:0007669"/>
    <property type="project" value="UniProtKB-KW"/>
</dbReference>
<accession>A0A511H941</accession>
<dbReference type="InterPro" id="IPR011335">
    <property type="entry name" value="Restrct_endonuc-II-like"/>
</dbReference>
<dbReference type="CDD" id="cd06260">
    <property type="entry name" value="DUF820-like"/>
    <property type="match status" value="1"/>
</dbReference>
<name>A0A511H941_9BACT</name>
<evidence type="ECO:0000313" key="2">
    <source>
        <dbReference type="EMBL" id="GEL70057.1"/>
    </source>
</evidence>